<evidence type="ECO:0000256" key="3">
    <source>
        <dbReference type="ARBA" id="ARBA00022989"/>
    </source>
</evidence>
<keyword evidence="2 6" id="KW-0812">Transmembrane</keyword>
<keyword evidence="3 6" id="KW-1133">Transmembrane helix</keyword>
<dbReference type="GO" id="GO:0009523">
    <property type="term" value="C:photosystem II"/>
    <property type="evidence" value="ECO:0007669"/>
    <property type="project" value="UniProtKB-KW"/>
</dbReference>
<evidence type="ECO:0000256" key="2">
    <source>
        <dbReference type="ARBA" id="ARBA00022692"/>
    </source>
</evidence>
<gene>
    <name evidence="7" type="ORF">SHERM_07794</name>
</gene>
<dbReference type="PANTHER" id="PTHR34455:SF1">
    <property type="entry name" value="OS07G0673550 PROTEIN"/>
    <property type="match status" value="1"/>
</dbReference>
<evidence type="ECO:0000256" key="5">
    <source>
        <dbReference type="ARBA" id="ARBA00023276"/>
    </source>
</evidence>
<feature type="transmembrane region" description="Helical" evidence="6">
    <location>
        <begin position="90"/>
        <end position="114"/>
    </location>
</feature>
<evidence type="ECO:0000313" key="8">
    <source>
        <dbReference type="Proteomes" id="UP001153555"/>
    </source>
</evidence>
<keyword evidence="1" id="KW-0602">Photosynthesis</keyword>
<dbReference type="InterPro" id="IPR009518">
    <property type="entry name" value="PSII_PsbX"/>
</dbReference>
<reference evidence="7" key="1">
    <citation type="submission" date="2019-12" db="EMBL/GenBank/DDBJ databases">
        <authorList>
            <person name="Scholes J."/>
        </authorList>
    </citation>
    <scope>NUCLEOTIDE SEQUENCE</scope>
</reference>
<dbReference type="PANTHER" id="PTHR34455">
    <property type="entry name" value="OS07G0673550 PROTEIN"/>
    <property type="match status" value="1"/>
</dbReference>
<dbReference type="Pfam" id="PF06596">
    <property type="entry name" value="PsbX"/>
    <property type="match status" value="1"/>
</dbReference>
<dbReference type="AlphaFoldDB" id="A0A9N7P3G1"/>
<sequence>MASISMASPSAAAAPKNRQPFLGSGAFFNPPRLSKLIPVRVTKAQSKLRIEASLKEAAVGKIAAVAVAASMAVPEVAQAAETLTPSLKNFLLSIAAGGVVLVVIAGAVVGVSNFDPVKRS</sequence>
<dbReference type="Proteomes" id="UP001153555">
    <property type="component" value="Unassembled WGS sequence"/>
</dbReference>
<keyword evidence="5" id="KW-0604">Photosystem II</keyword>
<keyword evidence="8" id="KW-1185">Reference proteome</keyword>
<name>A0A9N7P3G1_STRHE</name>
<dbReference type="EMBL" id="CACSLK010034598">
    <property type="protein sequence ID" value="CAA0841919.1"/>
    <property type="molecule type" value="Genomic_DNA"/>
</dbReference>
<dbReference type="FunFam" id="1.20.5.510:FF:000006">
    <property type="entry name" value="Photosystem II psbX protein"/>
    <property type="match status" value="1"/>
</dbReference>
<evidence type="ECO:0000256" key="4">
    <source>
        <dbReference type="ARBA" id="ARBA00023136"/>
    </source>
</evidence>
<dbReference type="GO" id="GO:0015979">
    <property type="term" value="P:photosynthesis"/>
    <property type="evidence" value="ECO:0007669"/>
    <property type="project" value="UniProtKB-KW"/>
</dbReference>
<organism evidence="7 8">
    <name type="scientific">Striga hermonthica</name>
    <name type="common">Purple witchweed</name>
    <name type="synonym">Buchnera hermonthica</name>
    <dbReference type="NCBI Taxonomy" id="68872"/>
    <lineage>
        <taxon>Eukaryota</taxon>
        <taxon>Viridiplantae</taxon>
        <taxon>Streptophyta</taxon>
        <taxon>Embryophyta</taxon>
        <taxon>Tracheophyta</taxon>
        <taxon>Spermatophyta</taxon>
        <taxon>Magnoliopsida</taxon>
        <taxon>eudicotyledons</taxon>
        <taxon>Gunneridae</taxon>
        <taxon>Pentapetalae</taxon>
        <taxon>asterids</taxon>
        <taxon>lamiids</taxon>
        <taxon>Lamiales</taxon>
        <taxon>Orobanchaceae</taxon>
        <taxon>Buchnereae</taxon>
        <taxon>Striga</taxon>
    </lineage>
</organism>
<keyword evidence="4 6" id="KW-0472">Membrane</keyword>
<accession>A0A9N7P3G1</accession>
<protein>
    <submittedName>
        <fullName evidence="7">Photosystem II subunit X</fullName>
    </submittedName>
</protein>
<dbReference type="OrthoDB" id="539365at2759"/>
<dbReference type="Gene3D" id="1.20.5.510">
    <property type="entry name" value="Single helix bin"/>
    <property type="match status" value="1"/>
</dbReference>
<proteinExistence type="predicted"/>
<evidence type="ECO:0000313" key="7">
    <source>
        <dbReference type="EMBL" id="CAA0841919.1"/>
    </source>
</evidence>
<evidence type="ECO:0000256" key="6">
    <source>
        <dbReference type="SAM" id="Phobius"/>
    </source>
</evidence>
<evidence type="ECO:0000256" key="1">
    <source>
        <dbReference type="ARBA" id="ARBA00022531"/>
    </source>
</evidence>
<comment type="caution">
    <text evidence="7">The sequence shown here is derived from an EMBL/GenBank/DDBJ whole genome shotgun (WGS) entry which is preliminary data.</text>
</comment>